<dbReference type="RefSeq" id="WP_203192836.1">
    <property type="nucleotide sequence ID" value="NZ_CP063362.1"/>
</dbReference>
<keyword evidence="2" id="KW-1185">Reference proteome</keyword>
<evidence type="ECO:0000313" key="1">
    <source>
        <dbReference type="EMBL" id="QRG05963.1"/>
    </source>
</evidence>
<evidence type="ECO:0008006" key="3">
    <source>
        <dbReference type="Google" id="ProtNLM"/>
    </source>
</evidence>
<accession>A0A974SJ28</accession>
<dbReference type="EMBL" id="CP063362">
    <property type="protein sequence ID" value="QRG05963.1"/>
    <property type="molecule type" value="Genomic_DNA"/>
</dbReference>
<dbReference type="KEGG" id="xdi:EZH22_23550"/>
<name>A0A974SJ28_9HYPH</name>
<organism evidence="1 2">
    <name type="scientific">Xanthobacter dioxanivorans</name>
    <dbReference type="NCBI Taxonomy" id="2528964"/>
    <lineage>
        <taxon>Bacteria</taxon>
        <taxon>Pseudomonadati</taxon>
        <taxon>Pseudomonadota</taxon>
        <taxon>Alphaproteobacteria</taxon>
        <taxon>Hyphomicrobiales</taxon>
        <taxon>Xanthobacteraceae</taxon>
        <taxon>Xanthobacter</taxon>
    </lineage>
</organism>
<reference evidence="1 2" key="1">
    <citation type="submission" date="2020-10" db="EMBL/GenBank/DDBJ databases">
        <title>Degradation of 1,4-Dioxane by Xanthobacter sp. YN2, via a Novel Group-2 Soluble Di-Iron Monooxygenase.</title>
        <authorList>
            <person name="Ma F."/>
            <person name="Wang Y."/>
            <person name="Yang J."/>
            <person name="Guo H."/>
            <person name="Su D."/>
            <person name="Yu L."/>
        </authorList>
    </citation>
    <scope>NUCLEOTIDE SEQUENCE [LARGE SCALE GENOMIC DNA]</scope>
    <source>
        <strain evidence="1 2">YN2</strain>
    </source>
</reference>
<evidence type="ECO:0000313" key="2">
    <source>
        <dbReference type="Proteomes" id="UP000596427"/>
    </source>
</evidence>
<protein>
    <recommendedName>
        <fullName evidence="3">Phasin domain-containing protein</fullName>
    </recommendedName>
</protein>
<proteinExistence type="predicted"/>
<dbReference type="AlphaFoldDB" id="A0A974SJ28"/>
<gene>
    <name evidence="1" type="ORF">EZH22_23550</name>
</gene>
<dbReference type="Proteomes" id="UP000596427">
    <property type="component" value="Chromosome"/>
</dbReference>
<sequence length="120" mass="13192">MNDSVMFQGLARAFSANTPSMAWPIALWKNCFFDCPLAVSSHVQQFVGRQMQEQVQLLADLSREQNPSAALSREAAFLQQSALAWNNELLEVAELVRGRLLTATQADAAPEAQPPYARAA</sequence>